<keyword evidence="3" id="KW-0732">Signal</keyword>
<dbReference type="Gene3D" id="2.160.20.10">
    <property type="entry name" value="Single-stranded right-handed beta-helix, Pectin lyase-like"/>
    <property type="match status" value="1"/>
</dbReference>
<evidence type="ECO:0000259" key="4">
    <source>
        <dbReference type="SMART" id="SM00656"/>
    </source>
</evidence>
<dbReference type="AlphaFoldDB" id="A0A388LAM5"/>
<dbReference type="OrthoDB" id="1637350at2759"/>
<evidence type="ECO:0000256" key="2">
    <source>
        <dbReference type="SAM" id="MobiDB-lite"/>
    </source>
</evidence>
<dbReference type="PANTHER" id="PTHR31683:SF18">
    <property type="entry name" value="PECTATE LYASE 21-RELATED"/>
    <property type="match status" value="1"/>
</dbReference>
<keyword evidence="1" id="KW-0456">Lyase</keyword>
<dbReference type="InterPro" id="IPR045032">
    <property type="entry name" value="PEL"/>
</dbReference>
<organism evidence="5 6">
    <name type="scientific">Chara braunii</name>
    <name type="common">Braun's stonewort</name>
    <dbReference type="NCBI Taxonomy" id="69332"/>
    <lineage>
        <taxon>Eukaryota</taxon>
        <taxon>Viridiplantae</taxon>
        <taxon>Streptophyta</taxon>
        <taxon>Charophyceae</taxon>
        <taxon>Charales</taxon>
        <taxon>Characeae</taxon>
        <taxon>Chara</taxon>
    </lineage>
</organism>
<keyword evidence="6" id="KW-1185">Reference proteome</keyword>
<dbReference type="Proteomes" id="UP000265515">
    <property type="component" value="Unassembled WGS sequence"/>
</dbReference>
<name>A0A388LAM5_CHABU</name>
<reference evidence="5 6" key="1">
    <citation type="journal article" date="2018" name="Cell">
        <title>The Chara Genome: Secondary Complexity and Implications for Plant Terrestrialization.</title>
        <authorList>
            <person name="Nishiyama T."/>
            <person name="Sakayama H."/>
            <person name="Vries J.D."/>
            <person name="Buschmann H."/>
            <person name="Saint-Marcoux D."/>
            <person name="Ullrich K.K."/>
            <person name="Haas F.B."/>
            <person name="Vanderstraeten L."/>
            <person name="Becker D."/>
            <person name="Lang D."/>
            <person name="Vosolsobe S."/>
            <person name="Rombauts S."/>
            <person name="Wilhelmsson P.K.I."/>
            <person name="Janitza P."/>
            <person name="Kern R."/>
            <person name="Heyl A."/>
            <person name="Rumpler F."/>
            <person name="Villalobos L.I.A.C."/>
            <person name="Clay J.M."/>
            <person name="Skokan R."/>
            <person name="Toyoda A."/>
            <person name="Suzuki Y."/>
            <person name="Kagoshima H."/>
            <person name="Schijlen E."/>
            <person name="Tajeshwar N."/>
            <person name="Catarino B."/>
            <person name="Hetherington A.J."/>
            <person name="Saltykova A."/>
            <person name="Bonnot C."/>
            <person name="Breuninger H."/>
            <person name="Symeonidi A."/>
            <person name="Radhakrishnan G.V."/>
            <person name="Van Nieuwerburgh F."/>
            <person name="Deforce D."/>
            <person name="Chang C."/>
            <person name="Karol K.G."/>
            <person name="Hedrich R."/>
            <person name="Ulvskov P."/>
            <person name="Glockner G."/>
            <person name="Delwiche C.F."/>
            <person name="Petrasek J."/>
            <person name="Van de Peer Y."/>
            <person name="Friml J."/>
            <person name="Beilby M."/>
            <person name="Dolan L."/>
            <person name="Kohara Y."/>
            <person name="Sugano S."/>
            <person name="Fujiyama A."/>
            <person name="Delaux P.-M."/>
            <person name="Quint M."/>
            <person name="TheiBen G."/>
            <person name="Hagemann M."/>
            <person name="Harholt J."/>
            <person name="Dunand C."/>
            <person name="Zachgo S."/>
            <person name="Langdale J."/>
            <person name="Maumus F."/>
            <person name="Straeten D.V.D."/>
            <person name="Gould S.B."/>
            <person name="Rensing S.A."/>
        </authorList>
    </citation>
    <scope>NUCLEOTIDE SEQUENCE [LARGE SCALE GENOMIC DNA]</scope>
    <source>
        <strain evidence="5 6">S276</strain>
    </source>
</reference>
<dbReference type="PANTHER" id="PTHR31683">
    <property type="entry name" value="PECTATE LYASE 18-RELATED"/>
    <property type="match status" value="1"/>
</dbReference>
<dbReference type="InterPro" id="IPR012334">
    <property type="entry name" value="Pectin_lyas_fold"/>
</dbReference>
<dbReference type="EMBL" id="BFEA01000317">
    <property type="protein sequence ID" value="GBG79369.1"/>
    <property type="molecule type" value="Genomic_DNA"/>
</dbReference>
<dbReference type="InterPro" id="IPR002022">
    <property type="entry name" value="Pec_lyase"/>
</dbReference>
<evidence type="ECO:0000256" key="1">
    <source>
        <dbReference type="ARBA" id="ARBA00023239"/>
    </source>
</evidence>
<feature type="domain" description="Pectate lyase" evidence="4">
    <location>
        <begin position="151"/>
        <end position="325"/>
    </location>
</feature>
<dbReference type="Gramene" id="GBG79369">
    <property type="protein sequence ID" value="GBG79369"/>
    <property type="gene ID" value="CBR_g29517"/>
</dbReference>
<evidence type="ECO:0000313" key="6">
    <source>
        <dbReference type="Proteomes" id="UP000265515"/>
    </source>
</evidence>
<dbReference type="STRING" id="69332.A0A388LAM5"/>
<dbReference type="SMART" id="SM00656">
    <property type="entry name" value="Amb_all"/>
    <property type="match status" value="1"/>
</dbReference>
<feature type="chain" id="PRO_5017406699" description="Pectate lyase domain-containing protein" evidence="3">
    <location>
        <begin position="31"/>
        <end position="385"/>
    </location>
</feature>
<accession>A0A388LAM5</accession>
<dbReference type="InterPro" id="IPR011050">
    <property type="entry name" value="Pectin_lyase_fold/virulence"/>
</dbReference>
<proteinExistence type="predicted"/>
<dbReference type="Pfam" id="PF00544">
    <property type="entry name" value="Pectate_lyase_4"/>
    <property type="match status" value="1"/>
</dbReference>
<feature type="region of interest" description="Disordered" evidence="2">
    <location>
        <begin position="51"/>
        <end position="96"/>
    </location>
</feature>
<dbReference type="GO" id="GO:0030570">
    <property type="term" value="F:pectate lyase activity"/>
    <property type="evidence" value="ECO:0007669"/>
    <property type="project" value="InterPro"/>
</dbReference>
<sequence>MESFTNGSRRSSTLYSLLLLLLVVAPAAFATSLTSTADGLGPSSHVAGANGHRKLGDVRPEVSPFADADGTGVAEQPARKMQEAGGSLAEALDESGKGSGGGGGYFGFGGQTTGGAGGPTVYVDNCNDSGPGSLRYWCGLPGKRVIKFKQDCTLRLKSRLECTNDKTVDGSGQQVKITGWGVSANRVSNVIFKSLCITGTRLDGVTVRLSSNIVVQGCTISKVGDGGMDVITKSTGISILNNHFTGDLKAILVGNSDGASADAATRVTVAFNFFDNCGSRLPRVRWATVHVCSNLYVRWGHYAIGASRKARLLVEKSIFEPGENLYVNNLHEGEKDGTIIEYRGNTLNGAKLLPTHLGTVDMPFSCPAWSEDSIRSGAGVNYPCV</sequence>
<protein>
    <recommendedName>
        <fullName evidence="4">Pectate lyase domain-containing protein</fullName>
    </recommendedName>
</protein>
<dbReference type="SUPFAM" id="SSF51126">
    <property type="entry name" value="Pectin lyase-like"/>
    <property type="match status" value="1"/>
</dbReference>
<gene>
    <name evidence="5" type="ORF">CBR_g29517</name>
</gene>
<comment type="caution">
    <text evidence="5">The sequence shown here is derived from an EMBL/GenBank/DDBJ whole genome shotgun (WGS) entry which is preliminary data.</text>
</comment>
<feature type="signal peptide" evidence="3">
    <location>
        <begin position="1"/>
        <end position="30"/>
    </location>
</feature>
<evidence type="ECO:0000256" key="3">
    <source>
        <dbReference type="SAM" id="SignalP"/>
    </source>
</evidence>
<evidence type="ECO:0000313" key="5">
    <source>
        <dbReference type="EMBL" id="GBG79369.1"/>
    </source>
</evidence>